<evidence type="ECO:0000313" key="7">
    <source>
        <dbReference type="Proteomes" id="UP001186944"/>
    </source>
</evidence>
<dbReference type="SMART" id="SM00032">
    <property type="entry name" value="CCP"/>
    <property type="match status" value="4"/>
</dbReference>
<keyword evidence="7" id="KW-1185">Reference proteome</keyword>
<keyword evidence="2" id="KW-0677">Repeat</keyword>
<evidence type="ECO:0000256" key="4">
    <source>
        <dbReference type="PROSITE-ProRule" id="PRU00302"/>
    </source>
</evidence>
<feature type="domain" description="Sushi" evidence="5">
    <location>
        <begin position="132"/>
        <end position="190"/>
    </location>
</feature>
<dbReference type="PROSITE" id="PS50923">
    <property type="entry name" value="SUSHI"/>
    <property type="match status" value="4"/>
</dbReference>
<reference evidence="6" key="1">
    <citation type="submission" date="2019-08" db="EMBL/GenBank/DDBJ databases">
        <title>The improved chromosome-level genome for the pearl oyster Pinctada fucata martensii using PacBio sequencing and Hi-C.</title>
        <authorList>
            <person name="Zheng Z."/>
        </authorList>
    </citation>
    <scope>NUCLEOTIDE SEQUENCE</scope>
    <source>
        <strain evidence="6">ZZ-2019</strain>
        <tissue evidence="6">Adductor muscle</tissue>
    </source>
</reference>
<dbReference type="Pfam" id="PF00084">
    <property type="entry name" value="Sushi"/>
    <property type="match status" value="4"/>
</dbReference>
<dbReference type="PANTHER" id="PTHR45656:SF4">
    <property type="entry name" value="PROTEIN CBR-CLEC-78"/>
    <property type="match status" value="1"/>
</dbReference>
<comment type="caution">
    <text evidence="4">Lacks conserved residue(s) required for the propagation of feature annotation.</text>
</comment>
<evidence type="ECO:0000256" key="3">
    <source>
        <dbReference type="ARBA" id="ARBA00023157"/>
    </source>
</evidence>
<gene>
    <name evidence="6" type="ORF">FSP39_025445</name>
</gene>
<proteinExistence type="predicted"/>
<name>A0AA89BN24_PINIB</name>
<organism evidence="6 7">
    <name type="scientific">Pinctada imbricata</name>
    <name type="common">Atlantic pearl-oyster</name>
    <name type="synonym">Pinctada martensii</name>
    <dbReference type="NCBI Taxonomy" id="66713"/>
    <lineage>
        <taxon>Eukaryota</taxon>
        <taxon>Metazoa</taxon>
        <taxon>Spiralia</taxon>
        <taxon>Lophotrochozoa</taxon>
        <taxon>Mollusca</taxon>
        <taxon>Bivalvia</taxon>
        <taxon>Autobranchia</taxon>
        <taxon>Pteriomorphia</taxon>
        <taxon>Pterioida</taxon>
        <taxon>Pterioidea</taxon>
        <taxon>Pteriidae</taxon>
        <taxon>Pinctada</taxon>
    </lineage>
</organism>
<feature type="disulfide bond" evidence="4">
    <location>
        <begin position="196"/>
        <end position="239"/>
    </location>
</feature>
<dbReference type="EMBL" id="VSWD01000011">
    <property type="protein sequence ID" value="KAK3088917.1"/>
    <property type="molecule type" value="Genomic_DNA"/>
</dbReference>
<protein>
    <recommendedName>
        <fullName evidence="5">Sushi domain-containing protein</fullName>
    </recommendedName>
</protein>
<dbReference type="CDD" id="cd00033">
    <property type="entry name" value="CCP"/>
    <property type="match status" value="4"/>
</dbReference>
<feature type="domain" description="Sushi" evidence="5">
    <location>
        <begin position="194"/>
        <end position="254"/>
    </location>
</feature>
<dbReference type="InterPro" id="IPR035976">
    <property type="entry name" value="Sushi/SCR/CCP_sf"/>
</dbReference>
<feature type="domain" description="Sushi" evidence="5">
    <location>
        <begin position="68"/>
        <end position="131"/>
    </location>
</feature>
<keyword evidence="4" id="KW-0768">Sushi</keyword>
<evidence type="ECO:0000256" key="1">
    <source>
        <dbReference type="ARBA" id="ARBA00022729"/>
    </source>
</evidence>
<evidence type="ECO:0000256" key="2">
    <source>
        <dbReference type="ARBA" id="ARBA00022737"/>
    </source>
</evidence>
<dbReference type="SUPFAM" id="SSF57535">
    <property type="entry name" value="Complement control module/SCR domain"/>
    <property type="match status" value="4"/>
</dbReference>
<dbReference type="InterPro" id="IPR051277">
    <property type="entry name" value="SEZ6_CSMD_C4BPB_Regulators"/>
</dbReference>
<keyword evidence="3 4" id="KW-1015">Disulfide bond</keyword>
<accession>A0AA89BN24</accession>
<dbReference type="Gene3D" id="2.10.70.10">
    <property type="entry name" value="Complement Module, domain 1"/>
    <property type="match status" value="4"/>
</dbReference>
<keyword evidence="1" id="KW-0732">Signal</keyword>
<dbReference type="PANTHER" id="PTHR45656">
    <property type="entry name" value="PROTEIN CBR-CLEC-78"/>
    <property type="match status" value="1"/>
</dbReference>
<dbReference type="Proteomes" id="UP001186944">
    <property type="component" value="Unassembled WGS sequence"/>
</dbReference>
<feature type="disulfide bond" evidence="4">
    <location>
        <begin position="161"/>
        <end position="188"/>
    </location>
</feature>
<evidence type="ECO:0000313" key="6">
    <source>
        <dbReference type="EMBL" id="KAK3088917.1"/>
    </source>
</evidence>
<dbReference type="InterPro" id="IPR000436">
    <property type="entry name" value="Sushi_SCR_CCP_dom"/>
</dbReference>
<evidence type="ECO:0000259" key="5">
    <source>
        <dbReference type="PROSITE" id="PS50923"/>
    </source>
</evidence>
<feature type="disulfide bond" evidence="4">
    <location>
        <begin position="31"/>
        <end position="58"/>
    </location>
</feature>
<dbReference type="AlphaFoldDB" id="A0AA89BN24"/>
<sequence length="254" mass="27908">MRCVNLGRRIPNGRVNIVPFNKFGAVAKYTCNDGYELKGLAIRVCQGNEEWSGQEPRCVLTTRVPDKTECGRPPDVANADFYQNRGNSTYPLGTMLEYTCRDGFQKGKNDADKAWCVGMGTWVGPRMKCYTAGCPKPSPIENGGIKEPFVNGVGAIMTYYCVPGFHLAGRPTRECRPSGVWDGKEPSCEKGKTMTCTSPPVITHANHDGPKQPRYSAGFQLTYNCDMGYIRESDPRIMCGDDGEVDTAGTQMST</sequence>
<comment type="caution">
    <text evidence="6">The sequence shown here is derived from an EMBL/GenBank/DDBJ whole genome shotgun (WGS) entry which is preliminary data.</text>
</comment>
<feature type="domain" description="Sushi" evidence="5">
    <location>
        <begin position="1"/>
        <end position="60"/>
    </location>
</feature>